<accession>A0ACB9N3H9</accession>
<reference evidence="2" key="1">
    <citation type="journal article" date="2023" name="Front. Plant Sci.">
        <title>Chromosomal-level genome assembly of Melastoma candidum provides insights into trichome evolution.</title>
        <authorList>
            <person name="Zhong Y."/>
            <person name="Wu W."/>
            <person name="Sun C."/>
            <person name="Zou P."/>
            <person name="Liu Y."/>
            <person name="Dai S."/>
            <person name="Zhou R."/>
        </authorList>
    </citation>
    <scope>NUCLEOTIDE SEQUENCE [LARGE SCALE GENOMIC DNA]</scope>
</reference>
<proteinExistence type="predicted"/>
<keyword evidence="2" id="KW-1185">Reference proteome</keyword>
<sequence>MLLLINNAMVFYLKNMREYKCATLLRDMVCSTWRHTPEETSRGQVSIAAVVDPPPIPTMDISTTPAEDTNKLPGKVKATKNGPLSMPRGSRRAPIPTPLLAWRNQEVGKRNDNGHRPQDFLREGGHRGRVSAEKEGNRVSGEVHSGTPYHEGFVKLKMAGIILNDWHHSHLCLSRVDLVFCFRERIRNKQEQVDFNLQLLNKHWSFVRPCS</sequence>
<evidence type="ECO:0000313" key="1">
    <source>
        <dbReference type="EMBL" id="KAI4330831.1"/>
    </source>
</evidence>
<protein>
    <submittedName>
        <fullName evidence="1">Uncharacterized protein</fullName>
    </submittedName>
</protein>
<evidence type="ECO:0000313" key="2">
    <source>
        <dbReference type="Proteomes" id="UP001057402"/>
    </source>
</evidence>
<comment type="caution">
    <text evidence="1">The sequence shown here is derived from an EMBL/GenBank/DDBJ whole genome shotgun (WGS) entry which is preliminary data.</text>
</comment>
<name>A0ACB9N3H9_9MYRT</name>
<dbReference type="EMBL" id="CM042887">
    <property type="protein sequence ID" value="KAI4330831.1"/>
    <property type="molecule type" value="Genomic_DNA"/>
</dbReference>
<gene>
    <name evidence="1" type="ORF">MLD38_029077</name>
</gene>
<organism evidence="1 2">
    <name type="scientific">Melastoma candidum</name>
    <dbReference type="NCBI Taxonomy" id="119954"/>
    <lineage>
        <taxon>Eukaryota</taxon>
        <taxon>Viridiplantae</taxon>
        <taxon>Streptophyta</taxon>
        <taxon>Embryophyta</taxon>
        <taxon>Tracheophyta</taxon>
        <taxon>Spermatophyta</taxon>
        <taxon>Magnoliopsida</taxon>
        <taxon>eudicotyledons</taxon>
        <taxon>Gunneridae</taxon>
        <taxon>Pentapetalae</taxon>
        <taxon>rosids</taxon>
        <taxon>malvids</taxon>
        <taxon>Myrtales</taxon>
        <taxon>Melastomataceae</taxon>
        <taxon>Melastomatoideae</taxon>
        <taxon>Melastomateae</taxon>
        <taxon>Melastoma</taxon>
    </lineage>
</organism>
<dbReference type="Proteomes" id="UP001057402">
    <property type="component" value="Chromosome 8"/>
</dbReference>